<dbReference type="RefSeq" id="WP_196984624.1">
    <property type="nucleotide sequence ID" value="NZ_JADWYS010000001.1"/>
</dbReference>
<dbReference type="InterPro" id="IPR043595">
    <property type="entry name" value="FaeB/C/D"/>
</dbReference>
<keyword evidence="4 9" id="KW-0732">Signal</keyword>
<dbReference type="InterPro" id="IPR010126">
    <property type="entry name" value="Esterase_phb"/>
</dbReference>
<keyword evidence="3" id="KW-0858">Xylan degradation</keyword>
<dbReference type="GO" id="GO:0045493">
    <property type="term" value="P:xylan catabolic process"/>
    <property type="evidence" value="ECO:0007669"/>
    <property type="project" value="UniProtKB-KW"/>
</dbReference>
<evidence type="ECO:0000256" key="6">
    <source>
        <dbReference type="ARBA" id="ARBA00023277"/>
    </source>
</evidence>
<evidence type="ECO:0000256" key="8">
    <source>
        <dbReference type="SAM" id="MobiDB-lite"/>
    </source>
</evidence>
<evidence type="ECO:0000313" key="10">
    <source>
        <dbReference type="EMBL" id="MBG9386651.1"/>
    </source>
</evidence>
<dbReference type="SUPFAM" id="SSF53474">
    <property type="entry name" value="alpha/beta-Hydrolases"/>
    <property type="match status" value="1"/>
</dbReference>
<keyword evidence="11" id="KW-1185">Reference proteome</keyword>
<feature type="signal peptide" evidence="9">
    <location>
        <begin position="1"/>
        <end position="23"/>
    </location>
</feature>
<proteinExistence type="predicted"/>
<dbReference type="Gene3D" id="3.40.50.1820">
    <property type="entry name" value="alpha/beta hydrolase"/>
    <property type="match status" value="1"/>
</dbReference>
<comment type="subcellular location">
    <subcellularLocation>
        <location evidence="1">Secreted</location>
    </subcellularLocation>
</comment>
<keyword evidence="7" id="KW-0624">Polysaccharide degradation</keyword>
<feature type="chain" id="PRO_5036858672" evidence="9">
    <location>
        <begin position="24"/>
        <end position="336"/>
    </location>
</feature>
<protein>
    <submittedName>
        <fullName evidence="10">Prolyl oligopeptidase family serine peptidase</fullName>
    </submittedName>
</protein>
<feature type="compositionally biased region" description="Polar residues" evidence="8">
    <location>
        <begin position="55"/>
        <end position="69"/>
    </location>
</feature>
<evidence type="ECO:0000256" key="4">
    <source>
        <dbReference type="ARBA" id="ARBA00022729"/>
    </source>
</evidence>
<organism evidence="10 11">
    <name type="scientific">Caenimonas aquaedulcis</name>
    <dbReference type="NCBI Taxonomy" id="2793270"/>
    <lineage>
        <taxon>Bacteria</taxon>
        <taxon>Pseudomonadati</taxon>
        <taxon>Pseudomonadota</taxon>
        <taxon>Betaproteobacteria</taxon>
        <taxon>Burkholderiales</taxon>
        <taxon>Comamonadaceae</taxon>
        <taxon>Caenimonas</taxon>
    </lineage>
</organism>
<keyword evidence="2" id="KW-0964">Secreted</keyword>
<dbReference type="GO" id="GO:0005576">
    <property type="term" value="C:extracellular region"/>
    <property type="evidence" value="ECO:0007669"/>
    <property type="project" value="UniProtKB-SubCell"/>
</dbReference>
<comment type="caution">
    <text evidence="10">The sequence shown here is derived from an EMBL/GenBank/DDBJ whole genome shotgun (WGS) entry which is preliminary data.</text>
</comment>
<keyword evidence="6" id="KW-0119">Carbohydrate metabolism</keyword>
<evidence type="ECO:0000313" key="11">
    <source>
        <dbReference type="Proteomes" id="UP000651050"/>
    </source>
</evidence>
<dbReference type="AlphaFoldDB" id="A0A931H150"/>
<feature type="region of interest" description="Disordered" evidence="8">
    <location>
        <begin position="25"/>
        <end position="76"/>
    </location>
</feature>
<evidence type="ECO:0000256" key="9">
    <source>
        <dbReference type="SAM" id="SignalP"/>
    </source>
</evidence>
<dbReference type="InterPro" id="IPR029058">
    <property type="entry name" value="AB_hydrolase_fold"/>
</dbReference>
<reference evidence="10" key="1">
    <citation type="submission" date="2020-11" db="EMBL/GenBank/DDBJ databases">
        <title>Bacterial whole genome sequence for Caenimonas sp. DR4.4.</title>
        <authorList>
            <person name="Le V."/>
            <person name="Ko S.-R."/>
            <person name="Ahn C.-Y."/>
            <person name="Oh H.-M."/>
        </authorList>
    </citation>
    <scope>NUCLEOTIDE SEQUENCE</scope>
    <source>
        <strain evidence="10">DR4.4</strain>
    </source>
</reference>
<dbReference type="EMBL" id="JADWYS010000001">
    <property type="protein sequence ID" value="MBG9386651.1"/>
    <property type="molecule type" value="Genomic_DNA"/>
</dbReference>
<keyword evidence="5" id="KW-0378">Hydrolase</keyword>
<dbReference type="Pfam" id="PF10503">
    <property type="entry name" value="Esterase_PHB"/>
    <property type="match status" value="1"/>
</dbReference>
<evidence type="ECO:0000256" key="5">
    <source>
        <dbReference type="ARBA" id="ARBA00022801"/>
    </source>
</evidence>
<evidence type="ECO:0000256" key="1">
    <source>
        <dbReference type="ARBA" id="ARBA00004613"/>
    </source>
</evidence>
<dbReference type="PANTHER" id="PTHR38050">
    <property type="match status" value="1"/>
</dbReference>
<dbReference type="Proteomes" id="UP000651050">
    <property type="component" value="Unassembled WGS sequence"/>
</dbReference>
<feature type="compositionally biased region" description="Basic residues" evidence="8">
    <location>
        <begin position="35"/>
        <end position="45"/>
    </location>
</feature>
<dbReference type="GO" id="GO:0030600">
    <property type="term" value="F:feruloyl esterase activity"/>
    <property type="evidence" value="ECO:0007669"/>
    <property type="project" value="InterPro"/>
</dbReference>
<evidence type="ECO:0000256" key="7">
    <source>
        <dbReference type="ARBA" id="ARBA00023326"/>
    </source>
</evidence>
<name>A0A931H150_9BURK</name>
<accession>A0A931H150</accession>
<evidence type="ECO:0000256" key="3">
    <source>
        <dbReference type="ARBA" id="ARBA00022651"/>
    </source>
</evidence>
<sequence>MKSNLPLSVAVAAALLAAPIAQAATPTQATAGKHVTAKKKVKTSRAKVPPKQVAAAQTPQLKLPQQTISAARPSPGLDEWLTAGDHRFTIQQDGLTRSYRVHVPPRYRPTETTPLLVALNSYRGAQPTDDGFDSLLRASDYQGFIAVYPDAYGPRGKPAAWNMGNGPGNDVAFIAKVVHNVFRQTSVDRGRIYAAGVSDGGTMAYRLACQLPDVFRGVASVGGMDTSTNCAEGKAVSVFHLHAQNDPKVPFSTAPLTTAKWAQLNGCELAPRKVLQQSGAYCEAYTYCRSRTAVELCATQTGGHSWPGANAKAGAGDVPSQAIDGTASMWAFLRTH</sequence>
<gene>
    <name evidence="10" type="ORF">I5803_01320</name>
</gene>
<evidence type="ECO:0000256" key="2">
    <source>
        <dbReference type="ARBA" id="ARBA00022525"/>
    </source>
</evidence>
<dbReference type="PANTHER" id="PTHR38050:SF2">
    <property type="entry name" value="FERULOYL ESTERASE C-RELATED"/>
    <property type="match status" value="1"/>
</dbReference>